<name>A0A2L0EZ04_SORCE</name>
<sequence>MQTINQFLRMKNLLSKHDPESTVLPSAAGSLAHTSLARVRAC</sequence>
<dbReference type="EMBL" id="CP012673">
    <property type="protein sequence ID" value="AUX44554.1"/>
    <property type="molecule type" value="Genomic_DNA"/>
</dbReference>
<evidence type="ECO:0000313" key="2">
    <source>
        <dbReference type="Proteomes" id="UP000238348"/>
    </source>
</evidence>
<organism evidence="1 2">
    <name type="scientific">Sorangium cellulosum</name>
    <name type="common">Polyangium cellulosum</name>
    <dbReference type="NCBI Taxonomy" id="56"/>
    <lineage>
        <taxon>Bacteria</taxon>
        <taxon>Pseudomonadati</taxon>
        <taxon>Myxococcota</taxon>
        <taxon>Polyangia</taxon>
        <taxon>Polyangiales</taxon>
        <taxon>Polyangiaceae</taxon>
        <taxon>Sorangium</taxon>
    </lineage>
</organism>
<reference evidence="1 2" key="1">
    <citation type="submission" date="2015-09" db="EMBL/GenBank/DDBJ databases">
        <title>Sorangium comparison.</title>
        <authorList>
            <person name="Zaburannyi N."/>
            <person name="Bunk B."/>
            <person name="Overmann J."/>
            <person name="Mueller R."/>
        </authorList>
    </citation>
    <scope>NUCLEOTIDE SEQUENCE [LARGE SCALE GENOMIC DNA]</scope>
    <source>
        <strain evidence="1 2">So ce26</strain>
    </source>
</reference>
<protein>
    <submittedName>
        <fullName evidence="1">Uncharacterized protein</fullName>
    </submittedName>
</protein>
<dbReference type="AlphaFoldDB" id="A0A2L0EZ04"/>
<dbReference type="RefSeq" id="WP_267898705.1">
    <property type="nucleotide sequence ID" value="NZ_CP012673.1"/>
</dbReference>
<accession>A0A2L0EZ04</accession>
<dbReference type="Proteomes" id="UP000238348">
    <property type="component" value="Chromosome"/>
</dbReference>
<evidence type="ECO:0000313" key="1">
    <source>
        <dbReference type="EMBL" id="AUX44554.1"/>
    </source>
</evidence>
<gene>
    <name evidence="1" type="ORF">SOCE26_060200</name>
</gene>
<proteinExistence type="predicted"/>